<protein>
    <submittedName>
        <fullName evidence="8">Glycosyl transferase family 2</fullName>
    </submittedName>
</protein>
<feature type="domain" description="Nucleotidyl transferase" evidence="7">
    <location>
        <begin position="5"/>
        <end position="211"/>
    </location>
</feature>
<dbReference type="Proteomes" id="UP000237819">
    <property type="component" value="Unassembled WGS sequence"/>
</dbReference>
<dbReference type="InterPro" id="IPR005835">
    <property type="entry name" value="NTP_transferase_dom"/>
</dbReference>
<keyword evidence="2" id="KW-0548">Nucleotidyltransferase</keyword>
<dbReference type="CDD" id="cd02540">
    <property type="entry name" value="GT2_GlmU_N_bac"/>
    <property type="match status" value="1"/>
</dbReference>
<dbReference type="PANTHER" id="PTHR43584:SF3">
    <property type="entry name" value="BIFUNCTIONAL PROTEIN GLMU"/>
    <property type="match status" value="1"/>
</dbReference>
<keyword evidence="1 8" id="KW-0808">Transferase</keyword>
<dbReference type="InterPro" id="IPR050065">
    <property type="entry name" value="GlmU-like"/>
</dbReference>
<evidence type="ECO:0000256" key="2">
    <source>
        <dbReference type="ARBA" id="ARBA00022695"/>
    </source>
</evidence>
<accession>A0A2S8GU97</accession>
<comment type="caution">
    <text evidence="8">The sequence shown here is derived from an EMBL/GenBank/DDBJ whole genome shotgun (WGS) entry which is preliminary data.</text>
</comment>
<dbReference type="PANTHER" id="PTHR43584">
    <property type="entry name" value="NUCLEOTIDYL TRANSFERASE"/>
    <property type="match status" value="1"/>
</dbReference>
<evidence type="ECO:0000256" key="3">
    <source>
        <dbReference type="ARBA" id="ARBA00023315"/>
    </source>
</evidence>
<dbReference type="Pfam" id="PF00483">
    <property type="entry name" value="NTP_transferase"/>
    <property type="match status" value="1"/>
</dbReference>
<organism evidence="8 9">
    <name type="scientific">Blastopirellula marina</name>
    <dbReference type="NCBI Taxonomy" id="124"/>
    <lineage>
        <taxon>Bacteria</taxon>
        <taxon>Pseudomonadati</taxon>
        <taxon>Planctomycetota</taxon>
        <taxon>Planctomycetia</taxon>
        <taxon>Pirellulales</taxon>
        <taxon>Pirellulaceae</taxon>
        <taxon>Blastopirellula</taxon>
    </lineage>
</organism>
<dbReference type="RefSeq" id="WP_105333509.1">
    <property type="nucleotide sequence ID" value="NZ_PUHZ01000002.1"/>
</dbReference>
<comment type="function">
    <text evidence="6">Catalyzes the last two sequential reactions in the de novo biosynthetic pathway for UDP-N-acetylglucosamine (UDP-GlcNAc). The C-terminal domain catalyzes the transfer of acetyl group from acetyl coenzyme A to glucosamine-1-phosphate (GlcN-1-P) to produce N-acetylglucosamine-1-phosphate (GlcNAc-1-P), which is converted into UDP-GlcNAc by the transfer of uridine 5-monophosphate (from uridine 5-triphosphate), a reaction catalyzed by the N-terminal domain.</text>
</comment>
<dbReference type="EMBL" id="PUHZ01000002">
    <property type="protein sequence ID" value="PQO47980.1"/>
    <property type="molecule type" value="Genomic_DNA"/>
</dbReference>
<name>A0A2S8GU97_9BACT</name>
<sequence length="248" mass="27659">MKRLAVVLAAGKGTRMKSELPKVLVPALGRPMIEYVLEALTKVGVDQILVVVGHRADLVRETLADRPGVRFIDQTEQLGTGHAVMVCREELNDFDGSVVVLTGDSPLVQVGSLEKLLDRFEQEEMACLLGTLEKENPTGLGRIVRDDEGRFTGIVEEKDATDQQRQIREVNMSTYVFDCQNLLSALDKLTNENRQREYYLTDCPAILRQMGLSVDASPVLETCEALSVNSMEDLRLVEEEMSRLGYTK</sequence>
<dbReference type="AlphaFoldDB" id="A0A2S8GU97"/>
<dbReference type="SUPFAM" id="SSF53448">
    <property type="entry name" value="Nucleotide-diphospho-sugar transferases"/>
    <property type="match status" value="1"/>
</dbReference>
<gene>
    <name evidence="8" type="ORF">C5Y93_00915</name>
</gene>
<evidence type="ECO:0000259" key="7">
    <source>
        <dbReference type="Pfam" id="PF00483"/>
    </source>
</evidence>
<evidence type="ECO:0000256" key="6">
    <source>
        <dbReference type="ARBA" id="ARBA00049628"/>
    </source>
</evidence>
<dbReference type="OrthoDB" id="9775031at2"/>
<dbReference type="Gene3D" id="3.90.550.10">
    <property type="entry name" value="Spore Coat Polysaccharide Biosynthesis Protein SpsA, Chain A"/>
    <property type="match status" value="1"/>
</dbReference>
<dbReference type="InterPro" id="IPR029044">
    <property type="entry name" value="Nucleotide-diphossugar_trans"/>
</dbReference>
<evidence type="ECO:0000256" key="1">
    <source>
        <dbReference type="ARBA" id="ARBA00022679"/>
    </source>
</evidence>
<comment type="catalytic activity">
    <reaction evidence="4">
        <text>alpha-D-glucosamine 1-phosphate + acetyl-CoA = N-acetyl-alpha-D-glucosamine 1-phosphate + CoA + H(+)</text>
        <dbReference type="Rhea" id="RHEA:13725"/>
        <dbReference type="ChEBI" id="CHEBI:15378"/>
        <dbReference type="ChEBI" id="CHEBI:57287"/>
        <dbReference type="ChEBI" id="CHEBI:57288"/>
        <dbReference type="ChEBI" id="CHEBI:57776"/>
        <dbReference type="ChEBI" id="CHEBI:58516"/>
        <dbReference type="EC" id="2.3.1.157"/>
    </reaction>
</comment>
<evidence type="ECO:0000256" key="4">
    <source>
        <dbReference type="ARBA" id="ARBA00048247"/>
    </source>
</evidence>
<keyword evidence="3" id="KW-0012">Acyltransferase</keyword>
<comment type="catalytic activity">
    <reaction evidence="5">
        <text>N-acetyl-alpha-D-glucosamine 1-phosphate + UTP + H(+) = UDP-N-acetyl-alpha-D-glucosamine + diphosphate</text>
        <dbReference type="Rhea" id="RHEA:13509"/>
        <dbReference type="ChEBI" id="CHEBI:15378"/>
        <dbReference type="ChEBI" id="CHEBI:33019"/>
        <dbReference type="ChEBI" id="CHEBI:46398"/>
        <dbReference type="ChEBI" id="CHEBI:57705"/>
        <dbReference type="ChEBI" id="CHEBI:57776"/>
        <dbReference type="EC" id="2.7.7.23"/>
    </reaction>
</comment>
<evidence type="ECO:0000313" key="8">
    <source>
        <dbReference type="EMBL" id="PQO47980.1"/>
    </source>
</evidence>
<reference evidence="8 9" key="1">
    <citation type="submission" date="2018-02" db="EMBL/GenBank/DDBJ databases">
        <title>Comparative genomes isolates from brazilian mangrove.</title>
        <authorList>
            <person name="Araujo J.E."/>
            <person name="Taketani R.G."/>
            <person name="Silva M.C.P."/>
            <person name="Loureco M.V."/>
            <person name="Andreote F.D."/>
        </authorList>
    </citation>
    <scope>NUCLEOTIDE SEQUENCE [LARGE SCALE GENOMIC DNA]</scope>
    <source>
        <strain evidence="8 9">Nap-Phe MGV</strain>
    </source>
</reference>
<proteinExistence type="predicted"/>
<dbReference type="GO" id="GO:0019134">
    <property type="term" value="F:glucosamine-1-phosphate N-acetyltransferase activity"/>
    <property type="evidence" value="ECO:0007669"/>
    <property type="project" value="UniProtKB-EC"/>
</dbReference>
<dbReference type="GO" id="GO:0003977">
    <property type="term" value="F:UDP-N-acetylglucosamine diphosphorylase activity"/>
    <property type="evidence" value="ECO:0007669"/>
    <property type="project" value="UniProtKB-EC"/>
</dbReference>
<evidence type="ECO:0000313" key="9">
    <source>
        <dbReference type="Proteomes" id="UP000237819"/>
    </source>
</evidence>
<evidence type="ECO:0000256" key="5">
    <source>
        <dbReference type="ARBA" id="ARBA00048493"/>
    </source>
</evidence>